<evidence type="ECO:0008006" key="3">
    <source>
        <dbReference type="Google" id="ProtNLM"/>
    </source>
</evidence>
<accession>A0A1U7NLH5</accession>
<dbReference type="Proteomes" id="UP000186705">
    <property type="component" value="Unassembled WGS sequence"/>
</dbReference>
<evidence type="ECO:0000313" key="1">
    <source>
        <dbReference type="EMBL" id="OLU45578.1"/>
    </source>
</evidence>
<evidence type="ECO:0000313" key="2">
    <source>
        <dbReference type="Proteomes" id="UP000186705"/>
    </source>
</evidence>
<protein>
    <recommendedName>
        <fullName evidence="3">Prevent-host-death protein</fullName>
    </recommendedName>
</protein>
<dbReference type="GeneID" id="78275878"/>
<dbReference type="RefSeq" id="WP_076341742.1">
    <property type="nucleotide sequence ID" value="NZ_CAJTMI010000014.1"/>
</dbReference>
<reference evidence="1 2" key="1">
    <citation type="submission" date="2016-11" db="EMBL/GenBank/DDBJ databases">
        <title>Description of two novel members of the family Erysipelotrichaceae: Ileibacterium lipovorans gen. nov., sp. nov. and Dubosiella newyorkensis, gen. nov., sp. nov.</title>
        <authorList>
            <person name="Cox L.M."/>
            <person name="Sohn J."/>
            <person name="Tyrrell K.L."/>
            <person name="Citron D.M."/>
            <person name="Lawson P.A."/>
            <person name="Patel N.B."/>
            <person name="Iizumi T."/>
            <person name="Perez-Perez G.I."/>
            <person name="Goldstein E.J."/>
            <person name="Blaser M.J."/>
        </authorList>
    </citation>
    <scope>NUCLEOTIDE SEQUENCE [LARGE SCALE GENOMIC DNA]</scope>
    <source>
        <strain evidence="1 2">NYU-BL-A4</strain>
    </source>
</reference>
<dbReference type="EMBL" id="MPKA01000083">
    <property type="protein sequence ID" value="OLU45578.1"/>
    <property type="molecule type" value="Genomic_DNA"/>
</dbReference>
<comment type="caution">
    <text evidence="1">The sequence shown here is derived from an EMBL/GenBank/DDBJ whole genome shotgun (WGS) entry which is preliminary data.</text>
</comment>
<sequence>MIVAREEFEKNIQYFMKRLEKEEVFVFEHGKLIATLSHPDRASHESSSSIEDRFERIMNC</sequence>
<name>A0A1U7NLH5_9FIRM</name>
<gene>
    <name evidence="1" type="ORF">BO225_07990</name>
</gene>
<dbReference type="AlphaFoldDB" id="A0A1U7NLH5"/>
<organism evidence="1 2">
    <name type="scientific">Dubosiella newyorkensis</name>
    <dbReference type="NCBI Taxonomy" id="1862672"/>
    <lineage>
        <taxon>Bacteria</taxon>
        <taxon>Bacillati</taxon>
        <taxon>Bacillota</taxon>
        <taxon>Erysipelotrichia</taxon>
        <taxon>Erysipelotrichales</taxon>
        <taxon>Erysipelotrichaceae</taxon>
        <taxon>Dubosiella</taxon>
    </lineage>
</organism>
<keyword evidence="2" id="KW-1185">Reference proteome</keyword>
<proteinExistence type="predicted"/>